<dbReference type="Proteomes" id="UP000032900">
    <property type="component" value="Unassembled WGS sequence"/>
</dbReference>
<name>A0A0E9LVI1_9BACT</name>
<dbReference type="PROSITE" id="PS51257">
    <property type="entry name" value="PROKAR_LIPOPROTEIN"/>
    <property type="match status" value="1"/>
</dbReference>
<gene>
    <name evidence="1" type="ORF">JCM15548_11284</name>
</gene>
<dbReference type="PANTHER" id="PTHR37841:SF1">
    <property type="entry name" value="DUF3298 DOMAIN-CONTAINING PROTEIN"/>
    <property type="match status" value="1"/>
</dbReference>
<reference evidence="1 2" key="1">
    <citation type="journal article" date="2015" name="Microbes Environ.">
        <title>Distribution and evolution of nitrogen fixation genes in the phylum bacteroidetes.</title>
        <authorList>
            <person name="Inoue J."/>
            <person name="Oshima K."/>
            <person name="Suda W."/>
            <person name="Sakamoto M."/>
            <person name="Iino T."/>
            <person name="Noda S."/>
            <person name="Hongoh Y."/>
            <person name="Hattori M."/>
            <person name="Ohkuma M."/>
        </authorList>
    </citation>
    <scope>NUCLEOTIDE SEQUENCE [LARGE SCALE GENOMIC DNA]</scope>
    <source>
        <strain evidence="1">JCM 15548</strain>
    </source>
</reference>
<dbReference type="OrthoDB" id="1047425at2"/>
<accession>A0A0E9LVI1</accession>
<keyword evidence="2" id="KW-1185">Reference proteome</keyword>
<dbReference type="InterPro" id="IPR032774">
    <property type="entry name" value="WG_beta_rep"/>
</dbReference>
<comment type="caution">
    <text evidence="1">The sequence shown here is derived from an EMBL/GenBank/DDBJ whole genome shotgun (WGS) entry which is preliminary data.</text>
</comment>
<dbReference type="Pfam" id="PF14903">
    <property type="entry name" value="WG_beta_rep"/>
    <property type="match status" value="6"/>
</dbReference>
<dbReference type="PANTHER" id="PTHR37841">
    <property type="entry name" value="GLR2918 PROTEIN"/>
    <property type="match status" value="1"/>
</dbReference>
<sequence>MKQTSIFFLILIGLYSCINQNKDSSLQFPKVQLGDNIDFIDLDEQTGWYRTRLKEPSYWGFIDKDSVVKIPFLFEYINPFDSENMTYGQIGDKYGYLNTNFDTIIPFKYDELRSFNHGLAQAELDGMHGFLNRRGETMIPFVYDDARSFESWGIAKVSKNNKWGYIDTTGKEIIPIIYPDAVSHRGDSLLFLSQNNKWGIFNHKGNQYSKFIYDEIYGTYKNFDYYNSNYLFKGLLLVRTGNQYRYLNRDLEIVTDFGYYTKAEPVTQFGYALVKKGSFYGVIDSMNNVAVPFKYSLIEHPRRPYQGFYDEFYIHKNGNVGILNEKAELIADIIYDSFERDYAKINDSSQVIFITQKDHHYGIIDKSGDITLPIEFEKILLFEGNITSIAKKNGLYGIVDSHGNVKMPFDYQYITTNRDWDYFILQKDKTFGVVDKQSLQEILPLEYQDLEQCFYDENRFIVKKGGKYGVITRSKEVIIPIEYDTISNWVEYGPKEHFIVKNRKHGLISRDGDVVIPPIYDEIFVDNGSLIKVQNNNLFGTIDWENEIIHPIKYENIFWEWPYLTGKPIDTIYIEKSGKYFATDTKGNVIEASVPEELIIDKFGYLLRNMDELIIIDE</sequence>
<organism evidence="1 2">
    <name type="scientific">Geofilum rubicundum JCM 15548</name>
    <dbReference type="NCBI Taxonomy" id="1236989"/>
    <lineage>
        <taxon>Bacteria</taxon>
        <taxon>Pseudomonadati</taxon>
        <taxon>Bacteroidota</taxon>
        <taxon>Bacteroidia</taxon>
        <taxon>Marinilabiliales</taxon>
        <taxon>Marinilabiliaceae</taxon>
        <taxon>Geofilum</taxon>
    </lineage>
</organism>
<proteinExistence type="predicted"/>
<evidence type="ECO:0000313" key="1">
    <source>
        <dbReference type="EMBL" id="GAO29126.1"/>
    </source>
</evidence>
<dbReference type="RefSeq" id="WP_062122981.1">
    <property type="nucleotide sequence ID" value="NZ_BAZW01000006.1"/>
</dbReference>
<evidence type="ECO:0000313" key="2">
    <source>
        <dbReference type="Proteomes" id="UP000032900"/>
    </source>
</evidence>
<dbReference type="SUPFAM" id="SSF69360">
    <property type="entry name" value="Cell wall binding repeat"/>
    <property type="match status" value="1"/>
</dbReference>
<dbReference type="AlphaFoldDB" id="A0A0E9LVI1"/>
<protein>
    <recommendedName>
        <fullName evidence="3">WG repeat-containing protein</fullName>
    </recommendedName>
</protein>
<dbReference type="EMBL" id="BAZW01000006">
    <property type="protein sequence ID" value="GAO29126.1"/>
    <property type="molecule type" value="Genomic_DNA"/>
</dbReference>
<dbReference type="STRING" id="1236989.JCM15548_11284"/>
<evidence type="ECO:0008006" key="3">
    <source>
        <dbReference type="Google" id="ProtNLM"/>
    </source>
</evidence>